<dbReference type="Pfam" id="PF04009">
    <property type="entry name" value="DUF356"/>
    <property type="match status" value="1"/>
</dbReference>
<dbReference type="PATRIC" id="fig|66851.6.peg.941"/>
<evidence type="ECO:0000313" key="1">
    <source>
        <dbReference type="EMBL" id="KZX13104.1"/>
    </source>
</evidence>
<keyword evidence="2" id="KW-1185">Reference proteome</keyword>
<reference evidence="2" key="1">
    <citation type="journal article" date="2016" name="Genome Announc.">
        <title>Draft Genome Sequences of Methanobrevibacter curvatus DSM11111, Methanobrevibacter cuticularis DSM11139, Methanobrevibacter filiformis DSM11501, and Methanobrevibacter oralis DSM7256.</title>
        <authorList>
            <person name="Poehlein A."/>
            <person name="Seedorf H."/>
        </authorList>
    </citation>
    <scope>NUCLEOTIDE SEQUENCE [LARGE SCALE GENOMIC DNA]</scope>
    <source>
        <strain evidence="2">DSM 7256 / JCM 30027 / ZR</strain>
    </source>
</reference>
<comment type="caution">
    <text evidence="1">The sequence shown here is derived from an EMBL/GenBank/DDBJ whole genome shotgun (WGS) entry which is preliminary data.</text>
</comment>
<dbReference type="AlphaFoldDB" id="A0A166BB41"/>
<organism evidence="1 2">
    <name type="scientific">Methanobrevibacter oralis</name>
    <dbReference type="NCBI Taxonomy" id="66851"/>
    <lineage>
        <taxon>Archaea</taxon>
        <taxon>Methanobacteriati</taxon>
        <taxon>Methanobacteriota</taxon>
        <taxon>Methanomada group</taxon>
        <taxon>Methanobacteria</taxon>
        <taxon>Methanobacteriales</taxon>
        <taxon>Methanobacteriaceae</taxon>
        <taxon>Methanobrevibacter</taxon>
    </lineage>
</organism>
<accession>A0A166BB41</accession>
<proteinExistence type="predicted"/>
<gene>
    <name evidence="1" type="ORF">MBORA_08540</name>
</gene>
<dbReference type="EMBL" id="LWMU01000058">
    <property type="protein sequence ID" value="KZX13104.1"/>
    <property type="molecule type" value="Genomic_DNA"/>
</dbReference>
<dbReference type="Proteomes" id="UP000077428">
    <property type="component" value="Unassembled WGS sequence"/>
</dbReference>
<name>A0A166BB41_METOA</name>
<dbReference type="RefSeq" id="WP_042694850.1">
    <property type="nucleotide sequence ID" value="NZ_CABMAB010000053.1"/>
</dbReference>
<sequence length="144" mass="16260">MALILIRGESNSKLLNAIADMERHGELNLSSKPKVIDAKFADSLVENILKSKLRTTSKVATAFFVKEDTTLSIMQIKKIHPPAHVVVVSDEYAGYKELKEKLSNARIFQGYHSFKAQNDGKIDYSIKGENRRIKNNKLSSYPHK</sequence>
<evidence type="ECO:0000313" key="2">
    <source>
        <dbReference type="Proteomes" id="UP000077428"/>
    </source>
</evidence>
<dbReference type="STRING" id="66851.MBORA_08540"/>
<dbReference type="OrthoDB" id="73585at2157"/>
<dbReference type="PIRSF" id="PIRSF006606">
    <property type="entry name" value="UCP006606"/>
    <property type="match status" value="1"/>
</dbReference>
<protein>
    <submittedName>
        <fullName evidence="1">Uncharacterized protein</fullName>
    </submittedName>
</protein>
<dbReference type="InterPro" id="IPR007154">
    <property type="entry name" value="DUF356"/>
</dbReference>